<evidence type="ECO:0000313" key="3">
    <source>
        <dbReference type="Proteomes" id="UP000316626"/>
    </source>
</evidence>
<keyword evidence="1" id="KW-0812">Transmembrane</keyword>
<sequence>MKILLELLRIIIIFVFFGSLGVMVIRNTYKSLEVTETYSWIGEISILIILFVLYKNKWQFTGCYKRKDREKLAKRVSLTLILISIVLIISPFIIDSLLV</sequence>
<organism evidence="2 3">
    <name type="scientific">Psychrobacillus vulpis</name>
    <dbReference type="NCBI Taxonomy" id="2325572"/>
    <lineage>
        <taxon>Bacteria</taxon>
        <taxon>Bacillati</taxon>
        <taxon>Bacillota</taxon>
        <taxon>Bacilli</taxon>
        <taxon>Bacillales</taxon>
        <taxon>Bacillaceae</taxon>
        <taxon>Psychrobacillus</taxon>
    </lineage>
</organism>
<protein>
    <submittedName>
        <fullName evidence="2">Uncharacterized protein</fullName>
    </submittedName>
</protein>
<name>A0A544TPX2_9BACI</name>
<proteinExistence type="predicted"/>
<reference evidence="2 3" key="1">
    <citation type="submission" date="2019-06" db="EMBL/GenBank/DDBJ databases">
        <title>Psychrobacillus vulpis sp. nov., a new species isolated from feces of a red fox that inhabits in The Tablas de Daimiel Natural Park, Albacete, Spain.</title>
        <authorList>
            <person name="Rodriguez M."/>
            <person name="Reina J.C."/>
            <person name="Bejar V."/>
            <person name="Llamas I."/>
        </authorList>
    </citation>
    <scope>NUCLEOTIDE SEQUENCE [LARGE SCALE GENOMIC DNA]</scope>
    <source>
        <strain evidence="2 3">Z8</strain>
    </source>
</reference>
<feature type="transmembrane region" description="Helical" evidence="1">
    <location>
        <begin position="75"/>
        <end position="94"/>
    </location>
</feature>
<keyword evidence="1" id="KW-1133">Transmembrane helix</keyword>
<evidence type="ECO:0000313" key="2">
    <source>
        <dbReference type="EMBL" id="TQR19462.1"/>
    </source>
</evidence>
<gene>
    <name evidence="2" type="ORF">FG384_12510</name>
</gene>
<evidence type="ECO:0000256" key="1">
    <source>
        <dbReference type="SAM" id="Phobius"/>
    </source>
</evidence>
<dbReference type="OrthoDB" id="2428268at2"/>
<feature type="transmembrane region" description="Helical" evidence="1">
    <location>
        <begin position="37"/>
        <end position="54"/>
    </location>
</feature>
<comment type="caution">
    <text evidence="2">The sequence shown here is derived from an EMBL/GenBank/DDBJ whole genome shotgun (WGS) entry which is preliminary data.</text>
</comment>
<keyword evidence="3" id="KW-1185">Reference proteome</keyword>
<dbReference type="AlphaFoldDB" id="A0A544TPX2"/>
<accession>A0A544TPX2</accession>
<feature type="transmembrane region" description="Helical" evidence="1">
    <location>
        <begin position="7"/>
        <end position="25"/>
    </location>
</feature>
<dbReference type="EMBL" id="VDGI01000013">
    <property type="protein sequence ID" value="TQR19462.1"/>
    <property type="molecule type" value="Genomic_DNA"/>
</dbReference>
<dbReference type="Proteomes" id="UP000316626">
    <property type="component" value="Unassembled WGS sequence"/>
</dbReference>
<keyword evidence="1" id="KW-0472">Membrane</keyword>